<dbReference type="Proteomes" id="UP000029994">
    <property type="component" value="Unassembled WGS sequence"/>
</dbReference>
<dbReference type="InterPro" id="IPR015003">
    <property type="entry name" value="DUF1853"/>
</dbReference>
<dbReference type="EMBL" id="JMCG01000001">
    <property type="protein sequence ID" value="KGK10696.1"/>
    <property type="molecule type" value="Genomic_DNA"/>
</dbReference>
<dbReference type="Pfam" id="PF08907">
    <property type="entry name" value="DUF1853"/>
    <property type="match status" value="1"/>
</dbReference>
<proteinExistence type="predicted"/>
<dbReference type="STRING" id="29495.EA26_05035"/>
<keyword evidence="2" id="KW-1185">Reference proteome</keyword>
<organism evidence="1 2">
    <name type="scientific">Vibrio navarrensis</name>
    <dbReference type="NCBI Taxonomy" id="29495"/>
    <lineage>
        <taxon>Bacteria</taxon>
        <taxon>Pseudomonadati</taxon>
        <taxon>Pseudomonadota</taxon>
        <taxon>Gammaproteobacteria</taxon>
        <taxon>Vibrionales</taxon>
        <taxon>Vibrionaceae</taxon>
        <taxon>Vibrio</taxon>
    </lineage>
</organism>
<evidence type="ECO:0000313" key="1">
    <source>
        <dbReference type="EMBL" id="KGK10696.1"/>
    </source>
</evidence>
<comment type="caution">
    <text evidence="1">The sequence shown here is derived from an EMBL/GenBank/DDBJ whole genome shotgun (WGS) entry which is preliminary data.</text>
</comment>
<dbReference type="eggNOG" id="COG3782">
    <property type="taxonomic scope" value="Bacteria"/>
</dbReference>
<sequence>MSSVTRFYQWITSSPSLFETRLPFVSLSHLNATVPNDIEPYQGNARLGFLYQYLCSKLLRQSTQYQIELEEVQLQSNGKTLGALDFLLLNRESGQFEHWEVAIKFYLLLDGKWYGPNAQDRLDKKLDHMLNHQLKMSCSTAFVQQYGQYQHSQPRLLMQGRLYINPFLPQDIPTHCLGYPINPDTIAGYWCFAHQWPQINQPLYELSKADWAAGGMAAADAPAVEKPQKRFIHAQSRNGQFWFIVPDNWPHG</sequence>
<dbReference type="RefSeq" id="WP_039424803.1">
    <property type="nucleotide sequence ID" value="NZ_CP061845.1"/>
</dbReference>
<name>A0A099LTA9_9VIBR</name>
<reference evidence="1 2" key="1">
    <citation type="submission" date="2014-04" db="EMBL/GenBank/DDBJ databases">
        <title>Genome sequencing of Vibrio navarrensis strains.</title>
        <authorList>
            <person name="Gladney L.M."/>
            <person name="Katz L.S."/>
            <person name="Marino-Ramirez L."/>
            <person name="Jordan I.K."/>
        </authorList>
    </citation>
    <scope>NUCLEOTIDE SEQUENCE [LARGE SCALE GENOMIC DNA]</scope>
    <source>
        <strain evidence="1 2">ATCC 51183</strain>
    </source>
</reference>
<evidence type="ECO:0008006" key="3">
    <source>
        <dbReference type="Google" id="ProtNLM"/>
    </source>
</evidence>
<dbReference type="GeneID" id="43682562"/>
<evidence type="ECO:0000313" key="2">
    <source>
        <dbReference type="Proteomes" id="UP000029994"/>
    </source>
</evidence>
<accession>A0A099LTA9</accession>
<protein>
    <recommendedName>
        <fullName evidence="3">Type II citrate synthase</fullName>
    </recommendedName>
</protein>
<dbReference type="AlphaFoldDB" id="A0A099LTA9"/>
<gene>
    <name evidence="1" type="ORF">EA26_05035</name>
</gene>